<feature type="compositionally biased region" description="Basic and acidic residues" evidence="1">
    <location>
        <begin position="94"/>
        <end position="114"/>
    </location>
</feature>
<evidence type="ECO:0000313" key="2">
    <source>
        <dbReference type="EMBL" id="MBA8886658.1"/>
    </source>
</evidence>
<dbReference type="AlphaFoldDB" id="A0A839EZN3"/>
<feature type="compositionally biased region" description="Basic and acidic residues" evidence="1">
    <location>
        <begin position="138"/>
        <end position="161"/>
    </location>
</feature>
<reference evidence="2 3" key="1">
    <citation type="submission" date="2020-07" db="EMBL/GenBank/DDBJ databases">
        <title>Genomic Encyclopedia of Type Strains, Phase IV (KMG-V): Genome sequencing to study the core and pangenomes of soil and plant-associated prokaryotes.</title>
        <authorList>
            <person name="Whitman W."/>
        </authorList>
    </citation>
    <scope>NUCLEOTIDE SEQUENCE [LARGE SCALE GENOMIC DNA]</scope>
    <source>
        <strain evidence="2 3">RH2WT43</strain>
    </source>
</reference>
<accession>A0A839EZN3</accession>
<feature type="compositionally biased region" description="Basic and acidic residues" evidence="1">
    <location>
        <begin position="41"/>
        <end position="78"/>
    </location>
</feature>
<dbReference type="EMBL" id="JACGXL010000001">
    <property type="protein sequence ID" value="MBA8886658.1"/>
    <property type="molecule type" value="Genomic_DNA"/>
</dbReference>
<keyword evidence="3" id="KW-1185">Reference proteome</keyword>
<sequence>MAQRDRVLQPDDGQAADRVAEIVAQERSPRDRRGGHRHARHEPGRHRGGEPEREVEREQELHEQQQDDRELGEVDRRGPYRQGVHLLPSVVAELDLHDQARREHEAHRQEEDRRRFPRAGPQLRPEVRGRVQRRQTRMAHEAYDEDDRRREAGTGEHHPRR</sequence>
<organism evidence="2 3">
    <name type="scientific">Dokdonella fugitiva</name>
    <dbReference type="NCBI Taxonomy" id="328517"/>
    <lineage>
        <taxon>Bacteria</taxon>
        <taxon>Pseudomonadati</taxon>
        <taxon>Pseudomonadota</taxon>
        <taxon>Gammaproteobacteria</taxon>
        <taxon>Lysobacterales</taxon>
        <taxon>Rhodanobacteraceae</taxon>
        <taxon>Dokdonella</taxon>
    </lineage>
</organism>
<proteinExistence type="predicted"/>
<dbReference type="Proteomes" id="UP000550401">
    <property type="component" value="Unassembled WGS sequence"/>
</dbReference>
<evidence type="ECO:0000313" key="3">
    <source>
        <dbReference type="Proteomes" id="UP000550401"/>
    </source>
</evidence>
<comment type="caution">
    <text evidence="2">The sequence shown here is derived from an EMBL/GenBank/DDBJ whole genome shotgun (WGS) entry which is preliminary data.</text>
</comment>
<protein>
    <submittedName>
        <fullName evidence="2">Uncharacterized protein</fullName>
    </submittedName>
</protein>
<name>A0A839EZN3_9GAMM</name>
<evidence type="ECO:0000256" key="1">
    <source>
        <dbReference type="SAM" id="MobiDB-lite"/>
    </source>
</evidence>
<gene>
    <name evidence="2" type="ORF">FHW12_000849</name>
</gene>
<feature type="region of interest" description="Disordered" evidence="1">
    <location>
        <begin position="1"/>
        <end position="161"/>
    </location>
</feature>